<dbReference type="Gene3D" id="1.10.10.60">
    <property type="entry name" value="Homeodomain-like"/>
    <property type="match status" value="1"/>
</dbReference>
<sequence>MGKPLDKQLVTDVVLNYVRSGLFIKQACLAAGVGEATFRDWRRGDPSLSVALKKAEAEFERVHIQNITTHAAKDWKASAWMLERKYPQRYAKREAPEVRVRQSVEVSQPVAAITVSELQEAAVILEGLGFKFDATQREEQGADTSAQADAG</sequence>
<gene>
    <name evidence="1" type="ORF">UFOVP178_34</name>
</gene>
<evidence type="ECO:0000313" key="1">
    <source>
        <dbReference type="EMBL" id="CAB5194798.1"/>
    </source>
</evidence>
<proteinExistence type="predicted"/>
<accession>A0A6J7WEV5</accession>
<organism evidence="1">
    <name type="scientific">uncultured Caudovirales phage</name>
    <dbReference type="NCBI Taxonomy" id="2100421"/>
    <lineage>
        <taxon>Viruses</taxon>
        <taxon>Duplodnaviria</taxon>
        <taxon>Heunggongvirae</taxon>
        <taxon>Uroviricota</taxon>
        <taxon>Caudoviricetes</taxon>
        <taxon>Peduoviridae</taxon>
        <taxon>Maltschvirus</taxon>
        <taxon>Maltschvirus maltsch</taxon>
    </lineage>
</organism>
<reference evidence="1" key="1">
    <citation type="submission" date="2020-05" db="EMBL/GenBank/DDBJ databases">
        <authorList>
            <person name="Chiriac C."/>
            <person name="Salcher M."/>
            <person name="Ghai R."/>
            <person name="Kavagutti S V."/>
        </authorList>
    </citation>
    <scope>NUCLEOTIDE SEQUENCE</scope>
</reference>
<dbReference type="EMBL" id="LR798215">
    <property type="protein sequence ID" value="CAB5194798.1"/>
    <property type="molecule type" value="Genomic_DNA"/>
</dbReference>
<protein>
    <submittedName>
        <fullName evidence="1">Uncharacterized protein</fullName>
    </submittedName>
</protein>
<name>A0A6J7WEV5_9CAUD</name>